<organism evidence="4 5">
    <name type="scientific">Nocardiopsis tropica</name>
    <dbReference type="NCBI Taxonomy" id="109330"/>
    <lineage>
        <taxon>Bacteria</taxon>
        <taxon>Bacillati</taxon>
        <taxon>Actinomycetota</taxon>
        <taxon>Actinomycetes</taxon>
        <taxon>Streptosporangiales</taxon>
        <taxon>Nocardiopsidaceae</taxon>
        <taxon>Nocardiopsis</taxon>
    </lineage>
</organism>
<dbReference type="InterPro" id="IPR036291">
    <property type="entry name" value="NAD(P)-bd_dom_sf"/>
</dbReference>
<feature type="domain" description="Alanine dehydrogenase/pyridine nucleotide transhydrogenase N-terminal" evidence="3">
    <location>
        <begin position="7"/>
        <end position="132"/>
    </location>
</feature>
<dbReference type="Proteomes" id="UP001432401">
    <property type="component" value="Unassembled WGS sequence"/>
</dbReference>
<name>A0ABV1ZPR7_9ACTN</name>
<accession>A0ABV1ZPR7</accession>
<dbReference type="Pfam" id="PF05222">
    <property type="entry name" value="AlaDh_PNT_N"/>
    <property type="match status" value="1"/>
</dbReference>
<keyword evidence="5" id="KW-1185">Reference proteome</keyword>
<dbReference type="SMART" id="SM01002">
    <property type="entry name" value="AlaDh_PNT_C"/>
    <property type="match status" value="1"/>
</dbReference>
<dbReference type="PANTHER" id="PTHR42795">
    <property type="entry name" value="ALANINE DEHYDROGENASE"/>
    <property type="match status" value="1"/>
</dbReference>
<keyword evidence="1" id="KW-0560">Oxidoreductase</keyword>
<reference evidence="4 5" key="1">
    <citation type="submission" date="2024-06" db="EMBL/GenBank/DDBJ databases">
        <authorList>
            <person name="Bataeva Y.V."/>
            <person name="Grigorian L.N."/>
            <person name="Solomentsev V.I."/>
        </authorList>
    </citation>
    <scope>NUCLEOTIDE SEQUENCE [LARGE SCALE GENOMIC DNA]</scope>
    <source>
        <strain evidence="5">SCPM-O-B-12605 (RCAM04882)</strain>
    </source>
</reference>
<dbReference type="InterPro" id="IPR007886">
    <property type="entry name" value="AlaDH/PNT_N"/>
</dbReference>
<comment type="caution">
    <text evidence="4">The sequence shown here is derived from an EMBL/GenBank/DDBJ whole genome shotgun (WGS) entry which is preliminary data.</text>
</comment>
<evidence type="ECO:0000259" key="2">
    <source>
        <dbReference type="SMART" id="SM01002"/>
    </source>
</evidence>
<sequence length="367" mass="38776">MLPRTIGFPHESGTTERRTLLTPHVARTLTEAGYRVLTEPGIGSGIDQPDQHLEEVGVGFTDPDRVWSAPLVVRYKSGPHQDLHRSFPGQSIGAIFHAEGDPHLLTTLTHTGVSAYSYEFWHQGGRFPLAVAGGRITGALAVHAGAHALRHRRGRGVLLDHIPGAPRTRVLVIGNGNVGHAAATTATALGSHVTVLTRTPHTAAAYARNAPAGVVVAANTPTRLAHELADADLVIGALLISTHTTPAMIDRPHLAAMRPGAVIVDATCGYGPGYLPTAGQVQQPGDAPRIVEGVLHVKLDALPRLVPHTASHAYAHAAAPYLLRLARHVLDQAPDEGARSALIAQGGELVHPVVREHADLYRTGRAT</sequence>
<dbReference type="Gene3D" id="3.40.50.720">
    <property type="entry name" value="NAD(P)-binding Rossmann-like Domain"/>
    <property type="match status" value="2"/>
</dbReference>
<dbReference type="InterPro" id="IPR007698">
    <property type="entry name" value="AlaDH/PNT_NAD(H)-bd"/>
</dbReference>
<dbReference type="SUPFAM" id="SSF52283">
    <property type="entry name" value="Formate/glycerate dehydrogenase catalytic domain-like"/>
    <property type="match status" value="1"/>
</dbReference>
<dbReference type="Pfam" id="PF01262">
    <property type="entry name" value="AlaDh_PNT_C"/>
    <property type="match status" value="1"/>
</dbReference>
<proteinExistence type="predicted"/>
<dbReference type="SUPFAM" id="SSF51735">
    <property type="entry name" value="NAD(P)-binding Rossmann-fold domains"/>
    <property type="match status" value="1"/>
</dbReference>
<dbReference type="PANTHER" id="PTHR42795:SF1">
    <property type="entry name" value="ALANINE DEHYDROGENASE"/>
    <property type="match status" value="1"/>
</dbReference>
<evidence type="ECO:0000256" key="1">
    <source>
        <dbReference type="ARBA" id="ARBA00023002"/>
    </source>
</evidence>
<evidence type="ECO:0000313" key="5">
    <source>
        <dbReference type="Proteomes" id="UP001432401"/>
    </source>
</evidence>
<evidence type="ECO:0000313" key="4">
    <source>
        <dbReference type="EMBL" id="MES0833120.1"/>
    </source>
</evidence>
<gene>
    <name evidence="4" type="ORF">ABUK86_05000</name>
</gene>
<protein>
    <submittedName>
        <fullName evidence="4">NAD(P)-dependent oxidoreductase</fullName>
    </submittedName>
</protein>
<dbReference type="SMART" id="SM01003">
    <property type="entry name" value="AlaDh_PNT_N"/>
    <property type="match status" value="1"/>
</dbReference>
<dbReference type="RefSeq" id="WP_352982747.1">
    <property type="nucleotide sequence ID" value="NZ_JBEQNA010000001.1"/>
</dbReference>
<evidence type="ECO:0000259" key="3">
    <source>
        <dbReference type="SMART" id="SM01003"/>
    </source>
</evidence>
<feature type="domain" description="Alanine dehydrogenase/pyridine nucleotide transhydrogenase NAD(H)-binding" evidence="2">
    <location>
        <begin position="148"/>
        <end position="298"/>
    </location>
</feature>
<dbReference type="EMBL" id="JBEQNB010000002">
    <property type="protein sequence ID" value="MES0833120.1"/>
    <property type="molecule type" value="Genomic_DNA"/>
</dbReference>